<feature type="transmembrane region" description="Helical" evidence="1">
    <location>
        <begin position="455"/>
        <end position="474"/>
    </location>
</feature>
<protein>
    <submittedName>
        <fullName evidence="3">NAD(P)/FAD-dependent oxidoreductase</fullName>
    </submittedName>
</protein>
<organism evidence="3 4">
    <name type="scientific">Sinanaerobacter chloroacetimidivorans</name>
    <dbReference type="NCBI Taxonomy" id="2818044"/>
    <lineage>
        <taxon>Bacteria</taxon>
        <taxon>Bacillati</taxon>
        <taxon>Bacillota</taxon>
        <taxon>Clostridia</taxon>
        <taxon>Peptostreptococcales</taxon>
        <taxon>Anaerovoracaceae</taxon>
        <taxon>Sinanaerobacter</taxon>
    </lineage>
</organism>
<evidence type="ECO:0000256" key="1">
    <source>
        <dbReference type="SAM" id="Phobius"/>
    </source>
</evidence>
<keyword evidence="1" id="KW-0812">Transmembrane</keyword>
<evidence type="ECO:0000313" key="3">
    <source>
        <dbReference type="EMBL" id="MBR0596679.1"/>
    </source>
</evidence>
<comment type="caution">
    <text evidence="3">The sequence shown here is derived from an EMBL/GenBank/DDBJ whole genome shotgun (WGS) entry which is preliminary data.</text>
</comment>
<accession>A0A8J8AZY7</accession>
<dbReference type="InterPro" id="IPR002937">
    <property type="entry name" value="Amino_oxidase"/>
</dbReference>
<reference evidence="3" key="1">
    <citation type="submission" date="2021-04" db="EMBL/GenBank/DDBJ databases">
        <title>Sinoanaerobacter chloroacetimidivorans sp. nov., an obligate anaerobic bacterium isolated from anaerobic sludge.</title>
        <authorList>
            <person name="Bao Y."/>
        </authorList>
    </citation>
    <scope>NUCLEOTIDE SEQUENCE</scope>
    <source>
        <strain evidence="3">BAD-6</strain>
    </source>
</reference>
<dbReference type="RefSeq" id="WP_227016800.1">
    <property type="nucleotide sequence ID" value="NZ_JAGSND010000001.1"/>
</dbReference>
<dbReference type="SUPFAM" id="SSF51905">
    <property type="entry name" value="FAD/NAD(P)-binding domain"/>
    <property type="match status" value="1"/>
</dbReference>
<keyword evidence="1" id="KW-1133">Transmembrane helix</keyword>
<dbReference type="PANTHER" id="PTHR43734">
    <property type="entry name" value="PHYTOENE DESATURASE"/>
    <property type="match status" value="1"/>
</dbReference>
<sequence length="495" mass="55771">MSKSIIIIGSGMGGLSAGIYGQMNGFDTRIYEMNYRPGGQCTSWKRGEYTFDACIHHLMGCSPDSKLNQFWQEIGAMPTELAYTKECVSVASSDGRIFYDYYDPDGLEKHLYALSPQDKEVIREYVDGIRDLSKYDMMGDLTMGNIPGLLGHLPTVIRNMKWFKITMEEFAKRFRDPFLQKAFPLLVYSNPSIPVFLHLMRHASGYRRDIAWPVGASTSFVDGIVNRYKALGGRLYCRKKVIKIITDNGRAVGVRLEDGTEELADIVISNADGRKTLLEMLDAKYMDERLRAYCTEPADMTEFAVTVFLGVNRDLSEEPSSLILLLDKPATLSGQEFTSLEMQTYSFDKTMAPEGKGVIKVEFRSAYSYWKQLSADRQEYEAEKQSVAKQVISLLENHFQGITNQIEVVDVSTLLTWERFMGGTHGFSNAPSKELNFIGSLLSSKDMTLSGLDNFYFVGIWATSVGALFLNAMSGKKAIKRICRKEGLKFNVKIE</sequence>
<gene>
    <name evidence="3" type="ORF">KCX82_02205</name>
</gene>
<keyword evidence="1" id="KW-0472">Membrane</keyword>
<evidence type="ECO:0000259" key="2">
    <source>
        <dbReference type="Pfam" id="PF01593"/>
    </source>
</evidence>
<dbReference type="AlphaFoldDB" id="A0A8J8AZY7"/>
<feature type="domain" description="Amine oxidase" evidence="2">
    <location>
        <begin position="12"/>
        <end position="461"/>
    </location>
</feature>
<reference evidence="3" key="2">
    <citation type="submission" date="2021-04" db="EMBL/GenBank/DDBJ databases">
        <authorList>
            <person name="Liu J."/>
        </authorList>
    </citation>
    <scope>NUCLEOTIDE SEQUENCE</scope>
    <source>
        <strain evidence="3">BAD-6</strain>
    </source>
</reference>
<dbReference type="EMBL" id="JAGSND010000001">
    <property type="protein sequence ID" value="MBR0596679.1"/>
    <property type="molecule type" value="Genomic_DNA"/>
</dbReference>
<dbReference type="PANTHER" id="PTHR43734:SF4">
    <property type="entry name" value="AMINE OXIDASE DOMAIN-CONTAINING PROTEIN"/>
    <property type="match status" value="1"/>
</dbReference>
<dbReference type="Proteomes" id="UP000675664">
    <property type="component" value="Unassembled WGS sequence"/>
</dbReference>
<dbReference type="GO" id="GO:0016491">
    <property type="term" value="F:oxidoreductase activity"/>
    <property type="evidence" value="ECO:0007669"/>
    <property type="project" value="InterPro"/>
</dbReference>
<dbReference type="InterPro" id="IPR036188">
    <property type="entry name" value="FAD/NAD-bd_sf"/>
</dbReference>
<evidence type="ECO:0000313" key="4">
    <source>
        <dbReference type="Proteomes" id="UP000675664"/>
    </source>
</evidence>
<dbReference type="Gene3D" id="3.50.50.60">
    <property type="entry name" value="FAD/NAD(P)-binding domain"/>
    <property type="match status" value="2"/>
</dbReference>
<name>A0A8J8AZY7_9FIRM</name>
<dbReference type="Pfam" id="PF01593">
    <property type="entry name" value="Amino_oxidase"/>
    <property type="match status" value="1"/>
</dbReference>
<proteinExistence type="predicted"/>
<keyword evidence="4" id="KW-1185">Reference proteome</keyword>